<dbReference type="InterPro" id="IPR018649">
    <property type="entry name" value="SHOCT"/>
</dbReference>
<dbReference type="CDD" id="cd11586">
    <property type="entry name" value="VbhA_like"/>
    <property type="match status" value="1"/>
</dbReference>
<reference evidence="3" key="1">
    <citation type="submission" date="2018-06" db="EMBL/GenBank/DDBJ databases">
        <authorList>
            <person name="Zhirakovskaya E."/>
        </authorList>
    </citation>
    <scope>NUCLEOTIDE SEQUENCE</scope>
</reference>
<protein>
    <recommendedName>
        <fullName evidence="2">SHOCT domain-containing protein</fullName>
    </recommendedName>
</protein>
<organism evidence="3">
    <name type="scientific">hydrothermal vent metagenome</name>
    <dbReference type="NCBI Taxonomy" id="652676"/>
    <lineage>
        <taxon>unclassified sequences</taxon>
        <taxon>metagenomes</taxon>
        <taxon>ecological metagenomes</taxon>
    </lineage>
</organism>
<name>A0A3B0SJN6_9ZZZZ</name>
<keyword evidence="1" id="KW-0812">Transmembrane</keyword>
<dbReference type="Pfam" id="PF09851">
    <property type="entry name" value="SHOCT"/>
    <property type="match status" value="1"/>
</dbReference>
<dbReference type="InterPro" id="IPR033788">
    <property type="entry name" value="VbhA-like"/>
</dbReference>
<evidence type="ECO:0000259" key="2">
    <source>
        <dbReference type="Pfam" id="PF09851"/>
    </source>
</evidence>
<proteinExistence type="predicted"/>
<gene>
    <name evidence="3" type="ORF">MNBD_ACTINO01-1881</name>
</gene>
<keyword evidence="1" id="KW-0472">Membrane</keyword>
<dbReference type="EMBL" id="UOEI01000435">
    <property type="protein sequence ID" value="VAW05598.1"/>
    <property type="molecule type" value="Genomic_DNA"/>
</dbReference>
<evidence type="ECO:0000313" key="3">
    <source>
        <dbReference type="EMBL" id="VAW05598.1"/>
    </source>
</evidence>
<keyword evidence="1" id="KW-1133">Transmembrane helix</keyword>
<evidence type="ECO:0000256" key="1">
    <source>
        <dbReference type="SAM" id="Phobius"/>
    </source>
</evidence>
<sequence length="75" mass="8061">MMYGYGLGASMGGGILMIVIIGLVVWLIVSTLGPQRTTQTSSPSRAIEVLADRYARGEIDGEEYRNRKAAIEGSI</sequence>
<feature type="transmembrane region" description="Helical" evidence="1">
    <location>
        <begin position="6"/>
        <end position="29"/>
    </location>
</feature>
<accession>A0A3B0SJN6</accession>
<feature type="domain" description="SHOCT" evidence="2">
    <location>
        <begin position="46"/>
        <end position="71"/>
    </location>
</feature>
<dbReference type="AlphaFoldDB" id="A0A3B0SJN6"/>